<dbReference type="SUPFAM" id="SSF89372">
    <property type="entry name" value="Fucose-specific lectin"/>
    <property type="match status" value="1"/>
</dbReference>
<protein>
    <submittedName>
        <fullName evidence="4">M6 family metalloprotease domain</fullName>
    </submittedName>
</protein>
<keyword evidence="2" id="KW-1133">Transmembrane helix</keyword>
<sequence length="1217" mass="124077">MHQSSRTIVLLSTLSLAVLPAVQAPTTAAAATATDTGEANVVVVARFKADTIGDGETGLNAKHPVRPDLSRWFQLKSEYADQHEPYFASTLTLDAYIRHASANQRKVSSFFPQDAPGTSGPSAHVTYIDLPCTRAEYETKQPAPDTQLLKDVATALDELNTPDSKQWDTNEDGKIDNLSVLVQVPTTEPISASSPLLWPHHARLNSEATVDDLSIDHYNLIPARHTTADSPDYTLGLNPSTIKQAYLSTLGLQPLYRNEASREQNSGPVGLWDPMAKAANQYPLAQSREDLGWTTINSLPTTPGTQTITLHAPGSTAGPAAVRIAPGQANGESFILEYRQKGEYQPGPAPMDRQIPRSGLLVYRVNPAVAEHSNITSPDGSHRDYLYVFRPGATSQHSADGHLNEAALTAPTGRFAVGGSYHGIRSRLGSAAPSATLDDGAIVDSQGRNTGLLVQVTEQSADSITFTLEVPDSTTHRPWKTAPIPQAAELRVDALTQPASATSPKGVAAVTVRRPDGSLAVATQSDGTWASLGGPELEAGKQWGSPALAWLGEQLYLLVPDNTEGATRVVLWTHDGSQWTQVAEHPSLSSTSHPVLQTLGSTLHALVGSDGENSQVLRLNPSSALEPVGPALPGHLVSPALTLTGAAPTVVAGHLDDNSSQVLRLEGTSWTVTSSKPGLTRAHAAATWGEGVQERSLLVRSAAPGVAQLTLLDATGKVLQDLPAKGLSGSTSLLQLVVSDGVAYLMTASGASNTVEVHTSALQDLRSWGRLGEAVASSNSQATMTVSAKQVLVLAKNRQATDSAVYTFPAVDPASLPTTPPSTPASQASTVTPAAAQTGSATPTAAPSPSATTSPAPSASASPSAHATTPTPQPSPAAQAVPTPRPAPTTAAPSTQVPAPTPQSAPTPYLPPQPSPANDDEATAEPTASLQLAPPVRPPLLPPEPRPGHRATASASATASATPSGPASTHPSSASAASSGATPTAVPSSSPQPAGGSIASPTASPTATAQATDAAAASPQTSASAPATASAQSPESLLPADPQDGGGENPGEGTDGDTNGDAGGTTEGPADQTTGGTGAETGGGTRSEDEEAPAPEVQGAATSPGSSLPAGAEPLPLRRSAAAGTKAHSRLGADTELSAAQARAHTGPAQSRSVQARSASATSLAQSLRPGTLAALSTKAAKALCSCSGPELASLLTGGAALGASGAFLLVLRRRRG</sequence>
<evidence type="ECO:0000256" key="3">
    <source>
        <dbReference type="SAM" id="SignalP"/>
    </source>
</evidence>
<keyword evidence="3" id="KW-0732">Signal</keyword>
<evidence type="ECO:0000256" key="2">
    <source>
        <dbReference type="SAM" id="Phobius"/>
    </source>
</evidence>
<evidence type="ECO:0000313" key="4">
    <source>
        <dbReference type="EMBL" id="SPT52753.1"/>
    </source>
</evidence>
<comment type="caution">
    <text evidence="4">The sequence shown here is derived from an EMBL/GenBank/DDBJ whole genome shotgun (WGS) entry which is preliminary data.</text>
</comment>
<accession>A0ABY1VNV9</accession>
<keyword evidence="2" id="KW-0812">Transmembrane</keyword>
<keyword evidence="4" id="KW-0378">Hydrolase</keyword>
<evidence type="ECO:0000313" key="5">
    <source>
        <dbReference type="Proteomes" id="UP000250006"/>
    </source>
</evidence>
<dbReference type="RefSeq" id="WP_111835716.1">
    <property type="nucleotide sequence ID" value="NZ_UAPQ01000001.1"/>
</dbReference>
<feature type="transmembrane region" description="Helical" evidence="2">
    <location>
        <begin position="1192"/>
        <end position="1212"/>
    </location>
</feature>
<keyword evidence="4" id="KW-0645">Protease</keyword>
<feature type="signal peptide" evidence="3">
    <location>
        <begin position="1"/>
        <end position="24"/>
    </location>
</feature>
<feature type="compositionally biased region" description="Low complexity" evidence="1">
    <location>
        <begin position="824"/>
        <end position="898"/>
    </location>
</feature>
<gene>
    <name evidence="4" type="ORF">NCTC11535_00407</name>
</gene>
<organism evidence="4 5">
    <name type="scientific">Actinomyces bovis</name>
    <dbReference type="NCBI Taxonomy" id="1658"/>
    <lineage>
        <taxon>Bacteria</taxon>
        <taxon>Bacillati</taxon>
        <taxon>Actinomycetota</taxon>
        <taxon>Actinomycetes</taxon>
        <taxon>Actinomycetales</taxon>
        <taxon>Actinomycetaceae</taxon>
        <taxon>Actinomyces</taxon>
    </lineage>
</organism>
<keyword evidence="5" id="KW-1185">Reference proteome</keyword>
<dbReference type="EMBL" id="UAPQ01000001">
    <property type="protein sequence ID" value="SPT52753.1"/>
    <property type="molecule type" value="Genomic_DNA"/>
</dbReference>
<dbReference type="GO" id="GO:0008237">
    <property type="term" value="F:metallopeptidase activity"/>
    <property type="evidence" value="ECO:0007669"/>
    <property type="project" value="UniProtKB-KW"/>
</dbReference>
<feature type="compositionally biased region" description="Pro residues" evidence="1">
    <location>
        <begin position="935"/>
        <end position="945"/>
    </location>
</feature>
<feature type="compositionally biased region" description="Low complexity" evidence="1">
    <location>
        <begin position="951"/>
        <end position="1034"/>
    </location>
</feature>
<reference evidence="4 5" key="1">
    <citation type="submission" date="2018-06" db="EMBL/GenBank/DDBJ databases">
        <authorList>
            <consortium name="Pathogen Informatics"/>
            <person name="Doyle S."/>
        </authorList>
    </citation>
    <scope>NUCLEOTIDE SEQUENCE [LARGE SCALE GENOMIC DNA]</scope>
    <source>
        <strain evidence="4 5">NCTC11535</strain>
    </source>
</reference>
<dbReference type="PRINTS" id="PR01217">
    <property type="entry name" value="PRICHEXTENSN"/>
</dbReference>
<feature type="compositionally biased region" description="Gly residues" evidence="1">
    <location>
        <begin position="1075"/>
        <end position="1085"/>
    </location>
</feature>
<keyword evidence="2" id="KW-0472">Membrane</keyword>
<evidence type="ECO:0000256" key="1">
    <source>
        <dbReference type="SAM" id="MobiDB-lite"/>
    </source>
</evidence>
<feature type="compositionally biased region" description="Low complexity" evidence="1">
    <location>
        <begin position="1149"/>
        <end position="1161"/>
    </location>
</feature>
<keyword evidence="4" id="KW-0482">Metalloprotease</keyword>
<feature type="chain" id="PRO_5047075068" evidence="3">
    <location>
        <begin position="25"/>
        <end position="1217"/>
    </location>
</feature>
<proteinExistence type="predicted"/>
<name>A0ABY1VNV9_9ACTO</name>
<feature type="compositionally biased region" description="Pro residues" evidence="1">
    <location>
        <begin position="899"/>
        <end position="915"/>
    </location>
</feature>
<feature type="region of interest" description="Disordered" evidence="1">
    <location>
        <begin position="816"/>
        <end position="1167"/>
    </location>
</feature>
<dbReference type="Proteomes" id="UP000250006">
    <property type="component" value="Unassembled WGS sequence"/>
</dbReference>